<dbReference type="Proteomes" id="UP000249134">
    <property type="component" value="Chromosome 1"/>
</dbReference>
<gene>
    <name evidence="1" type="ORF">NCTC4824_02448</name>
</gene>
<organism evidence="1 2">
    <name type="scientific">Lederbergia lenta</name>
    <name type="common">Bacillus lentus</name>
    <dbReference type="NCBI Taxonomy" id="1467"/>
    <lineage>
        <taxon>Bacteria</taxon>
        <taxon>Bacillati</taxon>
        <taxon>Bacillota</taxon>
        <taxon>Bacilli</taxon>
        <taxon>Bacillales</taxon>
        <taxon>Bacillaceae</taxon>
        <taxon>Lederbergia</taxon>
    </lineage>
</organism>
<reference evidence="1 2" key="1">
    <citation type="submission" date="2018-06" db="EMBL/GenBank/DDBJ databases">
        <authorList>
            <consortium name="Pathogen Informatics"/>
            <person name="Doyle S."/>
        </authorList>
    </citation>
    <scope>NUCLEOTIDE SEQUENCE [LARGE SCALE GENOMIC DNA]</scope>
    <source>
        <strain evidence="1 2">NCTC4824</strain>
    </source>
</reference>
<evidence type="ECO:0000313" key="1">
    <source>
        <dbReference type="EMBL" id="SQI59780.1"/>
    </source>
</evidence>
<sequence length="146" mass="16780">MIQKVEIHNWIIEVDIEATKKQYNNDWELCQCLDCLNFYEGMKSLSNVELDFFNSFGINPTKCVQLSELGTNKKGLQLYSGCYHIVGKIIKGKPVNSHSWNDENVVEIGHFTFAFSNDLQFVPAAFPRPALQIDFETETPWVLKES</sequence>
<proteinExistence type="predicted"/>
<protein>
    <submittedName>
        <fullName evidence="1">Uncharacterized protein</fullName>
    </submittedName>
</protein>
<evidence type="ECO:0000313" key="2">
    <source>
        <dbReference type="Proteomes" id="UP000249134"/>
    </source>
</evidence>
<name>A0A2X4WQ37_LEDLE</name>
<dbReference type="RefSeq" id="WP_066139096.1">
    <property type="nucleotide sequence ID" value="NZ_CBCSGM010000001.1"/>
</dbReference>
<dbReference type="KEGG" id="blen:NCTC4824_02448"/>
<dbReference type="AlphaFoldDB" id="A0A2X4WQ37"/>
<dbReference type="EMBL" id="LS483476">
    <property type="protein sequence ID" value="SQI59780.1"/>
    <property type="molecule type" value="Genomic_DNA"/>
</dbReference>
<accession>A0A2X4WQ37</accession>
<keyword evidence="2" id="KW-1185">Reference proteome</keyword>